<reference evidence="1" key="2">
    <citation type="submission" date="2020-09" db="EMBL/GenBank/DDBJ databases">
        <authorList>
            <person name="Sun Q."/>
            <person name="Zhou Y."/>
        </authorList>
    </citation>
    <scope>NUCLEOTIDE SEQUENCE</scope>
    <source>
        <strain evidence="1">CGMCC 1.12777</strain>
    </source>
</reference>
<dbReference type="AlphaFoldDB" id="A0A8J2ZU93"/>
<gene>
    <name evidence="1" type="ORF">GCM10007096_11660</name>
</gene>
<organism evidence="1 2">
    <name type="scientific">Pullulanibacillus pueri</name>
    <dbReference type="NCBI Taxonomy" id="1437324"/>
    <lineage>
        <taxon>Bacteria</taxon>
        <taxon>Bacillati</taxon>
        <taxon>Bacillota</taxon>
        <taxon>Bacilli</taxon>
        <taxon>Bacillales</taxon>
        <taxon>Sporolactobacillaceae</taxon>
        <taxon>Pullulanibacillus</taxon>
    </lineage>
</organism>
<dbReference type="Proteomes" id="UP000656813">
    <property type="component" value="Unassembled WGS sequence"/>
</dbReference>
<evidence type="ECO:0000313" key="2">
    <source>
        <dbReference type="Proteomes" id="UP000656813"/>
    </source>
</evidence>
<dbReference type="EMBL" id="BMFV01000006">
    <property type="protein sequence ID" value="GGH78359.1"/>
    <property type="molecule type" value="Genomic_DNA"/>
</dbReference>
<evidence type="ECO:0000313" key="1">
    <source>
        <dbReference type="EMBL" id="GGH78359.1"/>
    </source>
</evidence>
<accession>A0A8J2ZU93</accession>
<proteinExistence type="predicted"/>
<name>A0A8J2ZU93_9BACL</name>
<dbReference type="RefSeq" id="WP_188496455.1">
    <property type="nucleotide sequence ID" value="NZ_BMFV01000006.1"/>
</dbReference>
<comment type="caution">
    <text evidence="1">The sequence shown here is derived from an EMBL/GenBank/DDBJ whole genome shotgun (WGS) entry which is preliminary data.</text>
</comment>
<protein>
    <submittedName>
        <fullName evidence="1">Uncharacterized protein</fullName>
    </submittedName>
</protein>
<reference evidence="1" key="1">
    <citation type="journal article" date="2014" name="Int. J. Syst. Evol. Microbiol.">
        <title>Complete genome sequence of Corynebacterium casei LMG S-19264T (=DSM 44701T), isolated from a smear-ripened cheese.</title>
        <authorList>
            <consortium name="US DOE Joint Genome Institute (JGI-PGF)"/>
            <person name="Walter F."/>
            <person name="Albersmeier A."/>
            <person name="Kalinowski J."/>
            <person name="Ruckert C."/>
        </authorList>
    </citation>
    <scope>NUCLEOTIDE SEQUENCE</scope>
    <source>
        <strain evidence="1">CGMCC 1.12777</strain>
    </source>
</reference>
<keyword evidence="2" id="KW-1185">Reference proteome</keyword>
<sequence>MFCKVDGFSKNEAKEKVETELKAHKSESTYAIKYVGIIDFHDIDKELIERQNELFDKYDSVWILNCSYR</sequence>